<keyword evidence="4" id="KW-1185">Reference proteome</keyword>
<evidence type="ECO:0000313" key="4">
    <source>
        <dbReference type="Proteomes" id="UP001246244"/>
    </source>
</evidence>
<feature type="compositionally biased region" description="Polar residues" evidence="1">
    <location>
        <begin position="41"/>
        <end position="58"/>
    </location>
</feature>
<feature type="transmembrane region" description="Helical" evidence="2">
    <location>
        <begin position="336"/>
        <end position="358"/>
    </location>
</feature>
<dbReference type="NCBIfam" id="TIGR04213">
    <property type="entry name" value="PGF_pre_PGF"/>
    <property type="match status" value="1"/>
</dbReference>
<gene>
    <name evidence="3" type="ORF">RG963_04390</name>
</gene>
<proteinExistence type="predicted"/>
<name>A0ABU2CZ92_9EURY</name>
<evidence type="ECO:0000256" key="2">
    <source>
        <dbReference type="SAM" id="Phobius"/>
    </source>
</evidence>
<keyword evidence="2" id="KW-0812">Transmembrane</keyword>
<evidence type="ECO:0000313" key="3">
    <source>
        <dbReference type="EMBL" id="MDR7665039.1"/>
    </source>
</evidence>
<evidence type="ECO:0000256" key="1">
    <source>
        <dbReference type="SAM" id="MobiDB-lite"/>
    </source>
</evidence>
<dbReference type="Proteomes" id="UP001246244">
    <property type="component" value="Unassembled WGS sequence"/>
</dbReference>
<reference evidence="4" key="1">
    <citation type="submission" date="2023-07" db="EMBL/GenBank/DDBJ databases">
        <title>Whole-genome sequencing of a new Methanosarcina sp. Z-7115.</title>
        <authorList>
            <person name="Zhilina T.N."/>
            <person name="Merkel A.Y."/>
        </authorList>
    </citation>
    <scope>NUCLEOTIDE SEQUENCE [LARGE SCALE GENOMIC DNA]</scope>
    <source>
        <strain evidence="4">Z-7115</strain>
    </source>
</reference>
<comment type="caution">
    <text evidence="3">The sequence shown here is derived from an EMBL/GenBank/DDBJ whole genome shotgun (WGS) entry which is preliminary data.</text>
</comment>
<dbReference type="EMBL" id="JAVKPK010000012">
    <property type="protein sequence ID" value="MDR7665039.1"/>
    <property type="molecule type" value="Genomic_DNA"/>
</dbReference>
<organism evidence="3 4">
    <name type="scientific">Methanosarcina baikalica</name>
    <dbReference type="NCBI Taxonomy" id="3073890"/>
    <lineage>
        <taxon>Archaea</taxon>
        <taxon>Methanobacteriati</taxon>
        <taxon>Methanobacteriota</taxon>
        <taxon>Stenosarchaea group</taxon>
        <taxon>Methanomicrobia</taxon>
        <taxon>Methanosarcinales</taxon>
        <taxon>Methanosarcinaceae</taxon>
        <taxon>Methanosarcina</taxon>
    </lineage>
</organism>
<accession>A0ABU2CZ92</accession>
<feature type="compositionally biased region" description="Low complexity" evidence="1">
    <location>
        <begin position="126"/>
        <end position="139"/>
    </location>
</feature>
<feature type="region of interest" description="Disordered" evidence="1">
    <location>
        <begin position="41"/>
        <end position="140"/>
    </location>
</feature>
<keyword evidence="2" id="KW-0472">Membrane</keyword>
<feature type="compositionally biased region" description="Low complexity" evidence="1">
    <location>
        <begin position="73"/>
        <end position="114"/>
    </location>
</feature>
<protein>
    <submittedName>
        <fullName evidence="3">PGF-pre-PGF domain-containing protein</fullName>
    </submittedName>
</protein>
<sequence>MKAGFFSSLIYILLMMLIIPGMTPGMASALDGNLGNDGNSTIGNSTIENPDIGNSTIENPDIGNSDIVNSDTGNSSSENSSKGNSSNGNVSNGNVSNANVSNANVSNANSSTEDSSTEESGGGGSSSSSSSSSGSGVVSREPATNIYAKELVTRSIMGGYPVRFDFVENVTITYIEFDPIMTFKKTTTIAEVLKNRSVLVPKSSPGKIYKYVNIWVGNKGAGLPTSLKNGFVGFKVEKVWIEDKNINESLVTLQLYDKGWQPLHTEKVREDENYVYFKAETPGYSSFAITEYSGQEEKEEIRGAEKIQEMLLGDEGKATLNGSAGKGNSRIKNPMGVARILIAISLPLFMIVVGYFMLKKKI</sequence>
<dbReference type="InterPro" id="IPR026453">
    <property type="entry name" value="PGF_pre_PGF"/>
</dbReference>
<dbReference type="RefSeq" id="WP_310575064.1">
    <property type="nucleotide sequence ID" value="NZ_JAVKPK010000012.1"/>
</dbReference>
<keyword evidence="2" id="KW-1133">Transmembrane helix</keyword>